<dbReference type="AlphaFoldDB" id="A0A4V2ZUR6"/>
<dbReference type="SUPFAM" id="SSF50800">
    <property type="entry name" value="PK beta-barrel domain-like"/>
    <property type="match status" value="1"/>
</dbReference>
<evidence type="ECO:0000259" key="1">
    <source>
        <dbReference type="PROSITE" id="PS51340"/>
    </source>
</evidence>
<dbReference type="Pfam" id="PF03473">
    <property type="entry name" value="MOSC"/>
    <property type="match status" value="1"/>
</dbReference>
<organism evidence="2 3">
    <name type="scientific">Arthrobacter terricola</name>
    <dbReference type="NCBI Taxonomy" id="2547396"/>
    <lineage>
        <taxon>Bacteria</taxon>
        <taxon>Bacillati</taxon>
        <taxon>Actinomycetota</taxon>
        <taxon>Actinomycetes</taxon>
        <taxon>Micrococcales</taxon>
        <taxon>Micrococcaceae</taxon>
        <taxon>Arthrobacter</taxon>
    </lineage>
</organism>
<evidence type="ECO:0000313" key="3">
    <source>
        <dbReference type="Proteomes" id="UP000295511"/>
    </source>
</evidence>
<dbReference type="Gene3D" id="2.40.33.20">
    <property type="entry name" value="PK beta-barrel domain-like"/>
    <property type="match status" value="1"/>
</dbReference>
<dbReference type="InterPro" id="IPR011037">
    <property type="entry name" value="Pyrv_Knase-like_insert_dom_sf"/>
</dbReference>
<dbReference type="InterPro" id="IPR052353">
    <property type="entry name" value="Benzoxazolinone_Detox_Enz"/>
</dbReference>
<dbReference type="Proteomes" id="UP000295511">
    <property type="component" value="Unassembled WGS sequence"/>
</dbReference>
<proteinExistence type="predicted"/>
<dbReference type="GO" id="GO:0030170">
    <property type="term" value="F:pyridoxal phosphate binding"/>
    <property type="evidence" value="ECO:0007669"/>
    <property type="project" value="InterPro"/>
</dbReference>
<sequence length="220" mass="24433">MDTASLLAVCRVHELLPDPEGSVGVTAIDKRPVEGPVKVHKLGLHGDIQASRIHHGGEDQALYAYSQADADYWANELQRDMPPGIFGENLRVTGIETTGAVIGERWKIGMDVEVEVTSPRVPCATFQRRMNEPQWVKRFTEAGRVGAYLRVVRTGTISAGDYIHTLFVPKHGITVGQWFSNPNLEDMQLLLDAEADGEILLQSDYHDSFEKLLRRNGVEA</sequence>
<dbReference type="PROSITE" id="PS51340">
    <property type="entry name" value="MOSC"/>
    <property type="match status" value="1"/>
</dbReference>
<name>A0A4V2ZUR6_9MICC</name>
<feature type="domain" description="MOSC" evidence="1">
    <location>
        <begin position="31"/>
        <end position="166"/>
    </location>
</feature>
<dbReference type="GO" id="GO:0030151">
    <property type="term" value="F:molybdenum ion binding"/>
    <property type="evidence" value="ECO:0007669"/>
    <property type="project" value="InterPro"/>
</dbReference>
<dbReference type="RefSeq" id="WP_133202433.1">
    <property type="nucleotide sequence ID" value="NZ_SMRU01000001.1"/>
</dbReference>
<dbReference type="PANTHER" id="PTHR30212:SF2">
    <property type="entry name" value="PROTEIN YIIM"/>
    <property type="match status" value="1"/>
</dbReference>
<dbReference type="GO" id="GO:0003824">
    <property type="term" value="F:catalytic activity"/>
    <property type="evidence" value="ECO:0007669"/>
    <property type="project" value="InterPro"/>
</dbReference>
<keyword evidence="3" id="KW-1185">Reference proteome</keyword>
<comment type="caution">
    <text evidence="2">The sequence shown here is derived from an EMBL/GenBank/DDBJ whole genome shotgun (WGS) entry which is preliminary data.</text>
</comment>
<dbReference type="InterPro" id="IPR005302">
    <property type="entry name" value="MoCF_Sase_C"/>
</dbReference>
<protein>
    <submittedName>
        <fullName evidence="2">MOSC domain-containing protein</fullName>
    </submittedName>
</protein>
<reference evidence="2 3" key="1">
    <citation type="submission" date="2019-03" db="EMBL/GenBank/DDBJ databases">
        <title>Whole genome sequence of Arthrobacter sp JH1-1.</title>
        <authorList>
            <person name="Trinh H.N."/>
        </authorList>
    </citation>
    <scope>NUCLEOTIDE SEQUENCE [LARGE SCALE GENOMIC DNA]</scope>
    <source>
        <strain evidence="2 3">JH1-1</strain>
    </source>
</reference>
<evidence type="ECO:0000313" key="2">
    <source>
        <dbReference type="EMBL" id="TDG01769.1"/>
    </source>
</evidence>
<accession>A0A4V2ZUR6</accession>
<gene>
    <name evidence="2" type="ORF">E1809_01415</name>
</gene>
<dbReference type="EMBL" id="SMRU01000001">
    <property type="protein sequence ID" value="TDG01769.1"/>
    <property type="molecule type" value="Genomic_DNA"/>
</dbReference>
<dbReference type="OrthoDB" id="9786134at2"/>
<dbReference type="PANTHER" id="PTHR30212">
    <property type="entry name" value="PROTEIN YIIM"/>
    <property type="match status" value="1"/>
</dbReference>